<sequence length="707" mass="72797">MTVPGPTAQPRQDTAYSVVVPTVGRPELPRALRPLLGGGAAAPAEIVVVDDRPHPGPPLPGTGHPAVRVLRSGGRGPACARDLGWRATRTPWVVFLDDDVVPDPDWTTALAADLASAGGHVGGVQGRIEVPPPPGRRPTDAERGTLGLAGAAWITADMAYRRTALEAVDGFDRRFRRAYREDTDIALRVLDAGFALGQGRRRCVHPVRDAGLWRSVAAQAGNADDVLMRRLHGRRWRERVAEPPGRFPRHAAATAVLVSAVAAGALAAAASAAADRRAAAEHAADRRAGVAGLAVALLLLRSVSRTAALTRAAAGAAARPAPRALAGTAATALAARALPAPLAVAAAATLLRPRRAPARARDAAAARSARFAAPGRAAGSAARAALAVPARGAAAAAPTAAALGRRLRAAAPGPRRPVPLRRAAGAAAVLGARPVPAPAAAAAAAALLTPRRAAASAARPRRIARASGAAAAGLGLLWLAMTAEFAWRRIAPGPRTPAEILRMVVTSALIPPAACAHRLAGEWRHRRARPHRARPVKAVLFDRDGTLVHDVPYNADPAKVRPVEGARQALDRVRAAGLRVGVVSNQSGVARGRITPDQLQAVNAAVESRLGPFDVWCVCPHGEADGCDCRKPRPGLVHQAAAALGVDPGECVVIGDIGADMAAARAAGARGILVPNGRTRPEETAAAPETAPHLADAVRRVLRAEAR</sequence>
<dbReference type="InterPro" id="IPR006543">
    <property type="entry name" value="Histidinol-phos"/>
</dbReference>
<dbReference type="AlphaFoldDB" id="A0A853BHL3"/>
<keyword evidence="5 10" id="KW-0378">Hydrolase</keyword>
<comment type="caution">
    <text evidence="10">The sequence shown here is derived from an EMBL/GenBank/DDBJ whole genome shotgun (WGS) entry which is preliminary data.</text>
</comment>
<organism evidence="10 11">
    <name type="scientific">Streptomonospora nanhaiensis</name>
    <dbReference type="NCBI Taxonomy" id="1323731"/>
    <lineage>
        <taxon>Bacteria</taxon>
        <taxon>Bacillati</taxon>
        <taxon>Actinomycetota</taxon>
        <taxon>Actinomycetes</taxon>
        <taxon>Streptosporangiales</taxon>
        <taxon>Nocardiopsidaceae</taxon>
        <taxon>Streptomonospora</taxon>
    </lineage>
</organism>
<dbReference type="NCBIfam" id="TIGR01662">
    <property type="entry name" value="HAD-SF-IIIA"/>
    <property type="match status" value="1"/>
</dbReference>
<dbReference type="InterPro" id="IPR023214">
    <property type="entry name" value="HAD_sf"/>
</dbReference>
<dbReference type="SUPFAM" id="SSF56784">
    <property type="entry name" value="HAD-like"/>
    <property type="match status" value="1"/>
</dbReference>
<dbReference type="GO" id="GO:0005737">
    <property type="term" value="C:cytoplasm"/>
    <property type="evidence" value="ECO:0007669"/>
    <property type="project" value="UniProtKB-SubCell"/>
</dbReference>
<feature type="domain" description="Glycosyltransferase 2-like" evidence="9">
    <location>
        <begin position="17"/>
        <end position="116"/>
    </location>
</feature>
<protein>
    <recommendedName>
        <fullName evidence="7">D,D-heptose 1,7-bisphosphate phosphatase</fullName>
    </recommendedName>
</protein>
<proteinExistence type="inferred from homology"/>
<accession>A0A853BHL3</accession>
<comment type="subcellular location">
    <subcellularLocation>
        <location evidence="1">Cytoplasm</location>
    </subcellularLocation>
</comment>
<dbReference type="GO" id="GO:0046872">
    <property type="term" value="F:metal ion binding"/>
    <property type="evidence" value="ECO:0007669"/>
    <property type="project" value="UniProtKB-KW"/>
</dbReference>
<evidence type="ECO:0000256" key="5">
    <source>
        <dbReference type="ARBA" id="ARBA00022801"/>
    </source>
</evidence>
<dbReference type="Gene3D" id="3.40.50.1000">
    <property type="entry name" value="HAD superfamily/HAD-like"/>
    <property type="match status" value="1"/>
</dbReference>
<dbReference type="PANTHER" id="PTHR42891">
    <property type="entry name" value="D-GLYCERO-BETA-D-MANNO-HEPTOSE-1,7-BISPHOSPHATE 7-PHOSPHATASE"/>
    <property type="match status" value="1"/>
</dbReference>
<evidence type="ECO:0000259" key="9">
    <source>
        <dbReference type="Pfam" id="PF00535"/>
    </source>
</evidence>
<dbReference type="InterPro" id="IPR036412">
    <property type="entry name" value="HAD-like_sf"/>
</dbReference>
<evidence type="ECO:0000313" key="11">
    <source>
        <dbReference type="Proteomes" id="UP000575985"/>
    </source>
</evidence>
<reference evidence="10 11" key="1">
    <citation type="submission" date="2020-07" db="EMBL/GenBank/DDBJ databases">
        <title>Sequencing the genomes of 1000 actinobacteria strains.</title>
        <authorList>
            <person name="Klenk H.-P."/>
        </authorList>
    </citation>
    <scope>NUCLEOTIDE SEQUENCE [LARGE SCALE GENOMIC DNA]</scope>
    <source>
        <strain evidence="10 11">DSM 45927</strain>
    </source>
</reference>
<evidence type="ECO:0000256" key="4">
    <source>
        <dbReference type="ARBA" id="ARBA00022723"/>
    </source>
</evidence>
<dbReference type="InterPro" id="IPR006549">
    <property type="entry name" value="HAD-SF_hydro_IIIA"/>
</dbReference>
<keyword evidence="6" id="KW-0119">Carbohydrate metabolism</keyword>
<dbReference type="Pfam" id="PF13242">
    <property type="entry name" value="Hydrolase_like"/>
    <property type="match status" value="1"/>
</dbReference>
<dbReference type="NCBIfam" id="TIGR01656">
    <property type="entry name" value="Histidinol-ppas"/>
    <property type="match status" value="1"/>
</dbReference>
<keyword evidence="3" id="KW-0963">Cytoplasm</keyword>
<comment type="similarity">
    <text evidence="2">Belongs to the GmhB family.</text>
</comment>
<name>A0A853BHL3_9ACTN</name>
<feature type="region of interest" description="Disordered" evidence="8">
    <location>
        <begin position="122"/>
        <end position="142"/>
    </location>
</feature>
<keyword evidence="4" id="KW-0479">Metal-binding</keyword>
<gene>
    <name evidence="10" type="ORF">HNR12_000369</name>
</gene>
<dbReference type="GO" id="GO:0016791">
    <property type="term" value="F:phosphatase activity"/>
    <property type="evidence" value="ECO:0007669"/>
    <property type="project" value="InterPro"/>
</dbReference>
<evidence type="ECO:0000256" key="2">
    <source>
        <dbReference type="ARBA" id="ARBA00005628"/>
    </source>
</evidence>
<dbReference type="InterPro" id="IPR001173">
    <property type="entry name" value="Glyco_trans_2-like"/>
</dbReference>
<dbReference type="InterPro" id="IPR004446">
    <property type="entry name" value="Heptose_bisP_phosphatase"/>
</dbReference>
<evidence type="ECO:0000256" key="3">
    <source>
        <dbReference type="ARBA" id="ARBA00022490"/>
    </source>
</evidence>
<dbReference type="PANTHER" id="PTHR42891:SF1">
    <property type="entry name" value="D-GLYCERO-BETA-D-MANNO-HEPTOSE-1,7-BISPHOSPHATE 7-PHOSPHATASE"/>
    <property type="match status" value="1"/>
</dbReference>
<dbReference type="Proteomes" id="UP000575985">
    <property type="component" value="Unassembled WGS sequence"/>
</dbReference>
<dbReference type="SUPFAM" id="SSF53448">
    <property type="entry name" value="Nucleotide-diphospho-sugar transferases"/>
    <property type="match status" value="1"/>
</dbReference>
<dbReference type="Pfam" id="PF00535">
    <property type="entry name" value="Glycos_transf_2"/>
    <property type="match status" value="1"/>
</dbReference>
<evidence type="ECO:0000256" key="8">
    <source>
        <dbReference type="SAM" id="MobiDB-lite"/>
    </source>
</evidence>
<dbReference type="EMBL" id="JACCFO010000001">
    <property type="protein sequence ID" value="NYI94092.1"/>
    <property type="molecule type" value="Genomic_DNA"/>
</dbReference>
<dbReference type="Gene3D" id="3.90.550.10">
    <property type="entry name" value="Spore Coat Polysaccharide Biosynthesis Protein SpsA, Chain A"/>
    <property type="match status" value="1"/>
</dbReference>
<evidence type="ECO:0000256" key="6">
    <source>
        <dbReference type="ARBA" id="ARBA00023277"/>
    </source>
</evidence>
<evidence type="ECO:0000313" key="10">
    <source>
        <dbReference type="EMBL" id="NYI94092.1"/>
    </source>
</evidence>
<evidence type="ECO:0000256" key="7">
    <source>
        <dbReference type="ARBA" id="ARBA00031828"/>
    </source>
</evidence>
<keyword evidence="11" id="KW-1185">Reference proteome</keyword>
<dbReference type="GO" id="GO:0005975">
    <property type="term" value="P:carbohydrate metabolic process"/>
    <property type="evidence" value="ECO:0007669"/>
    <property type="project" value="InterPro"/>
</dbReference>
<dbReference type="InterPro" id="IPR029044">
    <property type="entry name" value="Nucleotide-diphossugar_trans"/>
</dbReference>
<evidence type="ECO:0000256" key="1">
    <source>
        <dbReference type="ARBA" id="ARBA00004496"/>
    </source>
</evidence>